<dbReference type="InterPro" id="IPR050807">
    <property type="entry name" value="TransReg_Diox_bact_type"/>
</dbReference>
<dbReference type="PANTHER" id="PTHR46797:SF1">
    <property type="entry name" value="METHYLPHOSPHONATE SYNTHASE"/>
    <property type="match status" value="1"/>
</dbReference>
<dbReference type="InterPro" id="IPR001387">
    <property type="entry name" value="Cro/C1-type_HTH"/>
</dbReference>
<dbReference type="SUPFAM" id="SSF47413">
    <property type="entry name" value="lambda repressor-like DNA-binding domains"/>
    <property type="match status" value="1"/>
</dbReference>
<dbReference type="CDD" id="cd00093">
    <property type="entry name" value="HTH_XRE"/>
    <property type="match status" value="1"/>
</dbReference>
<keyword evidence="4" id="KW-1185">Reference proteome</keyword>
<dbReference type="AlphaFoldDB" id="A0A433XXC5"/>
<dbReference type="Proteomes" id="UP000279446">
    <property type="component" value="Unassembled WGS sequence"/>
</dbReference>
<comment type="caution">
    <text evidence="3">The sequence shown here is derived from an EMBL/GenBank/DDBJ whole genome shotgun (WGS) entry which is preliminary data.</text>
</comment>
<accession>A0A433XXC5</accession>
<dbReference type="PANTHER" id="PTHR46797">
    <property type="entry name" value="HTH-TYPE TRANSCRIPTIONAL REGULATOR"/>
    <property type="match status" value="1"/>
</dbReference>
<reference evidence="3 4" key="1">
    <citation type="submission" date="2018-12" db="EMBL/GenBank/DDBJ databases">
        <authorList>
            <person name="Sun L."/>
            <person name="Chen Z."/>
        </authorList>
    </citation>
    <scope>NUCLEOTIDE SEQUENCE [LARGE SCALE GENOMIC DNA]</scope>
    <source>
        <strain evidence="3 4">DSM 15890</strain>
    </source>
</reference>
<name>A0A433XXC5_9BACL</name>
<dbReference type="Gene3D" id="1.10.260.40">
    <property type="entry name" value="lambda repressor-like DNA-binding domains"/>
    <property type="match status" value="1"/>
</dbReference>
<keyword evidence="1" id="KW-0238">DNA-binding</keyword>
<evidence type="ECO:0000256" key="1">
    <source>
        <dbReference type="ARBA" id="ARBA00023125"/>
    </source>
</evidence>
<feature type="domain" description="HTH cro/C1-type" evidence="2">
    <location>
        <begin position="15"/>
        <end position="55"/>
    </location>
</feature>
<dbReference type="GO" id="GO:0003700">
    <property type="term" value="F:DNA-binding transcription factor activity"/>
    <property type="evidence" value="ECO:0007669"/>
    <property type="project" value="TreeGrafter"/>
</dbReference>
<dbReference type="Pfam" id="PF12844">
    <property type="entry name" value="HTH_19"/>
    <property type="match status" value="1"/>
</dbReference>
<dbReference type="EMBL" id="RZNY01000044">
    <property type="protein sequence ID" value="RUT39503.1"/>
    <property type="molecule type" value="Genomic_DNA"/>
</dbReference>
<dbReference type="InterPro" id="IPR010982">
    <property type="entry name" value="Lambda_DNA-bd_dom_sf"/>
</dbReference>
<dbReference type="GO" id="GO:0003677">
    <property type="term" value="F:DNA binding"/>
    <property type="evidence" value="ECO:0007669"/>
    <property type="project" value="UniProtKB-KW"/>
</dbReference>
<evidence type="ECO:0000259" key="2">
    <source>
        <dbReference type="PROSITE" id="PS50943"/>
    </source>
</evidence>
<dbReference type="OrthoDB" id="9774673at2"/>
<dbReference type="PROSITE" id="PS50943">
    <property type="entry name" value="HTH_CROC1"/>
    <property type="match status" value="1"/>
</dbReference>
<dbReference type="SMART" id="SM00530">
    <property type="entry name" value="HTH_XRE"/>
    <property type="match status" value="1"/>
</dbReference>
<organism evidence="3 4">
    <name type="scientific">Paenibacillus anaericanus</name>
    <dbReference type="NCBI Taxonomy" id="170367"/>
    <lineage>
        <taxon>Bacteria</taxon>
        <taxon>Bacillati</taxon>
        <taxon>Bacillota</taxon>
        <taxon>Bacilli</taxon>
        <taxon>Bacillales</taxon>
        <taxon>Paenibacillaceae</taxon>
        <taxon>Paenibacillus</taxon>
    </lineage>
</organism>
<evidence type="ECO:0000313" key="3">
    <source>
        <dbReference type="EMBL" id="RUT39503.1"/>
    </source>
</evidence>
<protein>
    <submittedName>
        <fullName evidence="3">XRE family transcriptional regulator</fullName>
    </submittedName>
</protein>
<evidence type="ECO:0000313" key="4">
    <source>
        <dbReference type="Proteomes" id="UP000279446"/>
    </source>
</evidence>
<gene>
    <name evidence="3" type="ORF">EJP82_26085</name>
</gene>
<sequence length="112" mass="13070">MLLGGNLPLNLGERLRAIRKSRDFTLQKIHERSGISIATLSEWENNNRKPTIKSLTRWATSVGIDFWDIFFEYPSEFTPTVEEIDMLVLFRQLAMKDQEHILAILKLMAKKH</sequence>
<dbReference type="GO" id="GO:0005829">
    <property type="term" value="C:cytosol"/>
    <property type="evidence" value="ECO:0007669"/>
    <property type="project" value="TreeGrafter"/>
</dbReference>
<proteinExistence type="predicted"/>